<dbReference type="Proteomes" id="UP000294856">
    <property type="component" value="Unassembled WGS sequence"/>
</dbReference>
<gene>
    <name evidence="1" type="ORF">DFR71_3759</name>
</gene>
<dbReference type="STRING" id="1210063.GCA_001612665_01416"/>
<accession>A0A4R1G1X7</accession>
<proteinExistence type="predicted"/>
<organism evidence="1 2">
    <name type="scientific">Nocardia alba</name>
    <dbReference type="NCBI Taxonomy" id="225051"/>
    <lineage>
        <taxon>Bacteria</taxon>
        <taxon>Bacillati</taxon>
        <taxon>Actinomycetota</taxon>
        <taxon>Actinomycetes</taxon>
        <taxon>Mycobacteriales</taxon>
        <taxon>Nocardiaceae</taxon>
        <taxon>Nocardia</taxon>
    </lineage>
</organism>
<keyword evidence="2" id="KW-1185">Reference proteome</keyword>
<protein>
    <submittedName>
        <fullName evidence="1">Uncharacterized protein</fullName>
    </submittedName>
</protein>
<sequence>MTLCACPVCMTASNDPSCPACGWVLEAGPWLGAITPDREQAFADELTRACRLVDLTAAARAAAVIEPQRRAMLLGLVRGAPATEDELTPVHRRPTESDVAALTSVLGWLVEAGERTLTVIDIDSSGIEVLELAADAVGAVRQVGVPRAVAWTDLVSGLSSVSEEAMFQLAGGVGVLARSCLLDPARADRELSTSVQSDRTVVLHRLSGWRVPDGLAARLPDTHHVSGSRDSRQLIRALAAHTPLRSGYHLLAVAIDGDGWTRPHDVPLFPAGAVAIETPPVTVTIELPAGAADVLVVITTHRAGAARRDFDAVRALRWNVPDTDAAAVEFTLNGPGDVAVRGPGAMTLDAEAAANLASLIEAIPERYRPPTGAVDIAFAVELCGTDDEVGQRRRLLADWLAEIADRTAHRTGLRVAIIGYHDHHGPLPRGVVRVHEFDSTTQRMATIADLTASQVHGADYLAPLEDALELATTLSWRTPAVPRRLLIVGRRAPYGDDTACPNRLRWQDSLDRLRDSGIDVLAVWDTPPGLNPVARRGRQMATVWRALSLPGESRELGKVTPTWLTDRMRLPKPAKSTVVLQFPIIESIKQEFST</sequence>
<evidence type="ECO:0000313" key="2">
    <source>
        <dbReference type="Proteomes" id="UP000294856"/>
    </source>
</evidence>
<name>A0A4R1G1X7_9NOCA</name>
<comment type="caution">
    <text evidence="1">The sequence shown here is derived from an EMBL/GenBank/DDBJ whole genome shotgun (WGS) entry which is preliminary data.</text>
</comment>
<dbReference type="AlphaFoldDB" id="A0A4R1G1X7"/>
<dbReference type="EMBL" id="SMFR01000002">
    <property type="protein sequence ID" value="TCJ97711.1"/>
    <property type="molecule type" value="Genomic_DNA"/>
</dbReference>
<evidence type="ECO:0000313" key="1">
    <source>
        <dbReference type="EMBL" id="TCJ97711.1"/>
    </source>
</evidence>
<reference evidence="1 2" key="1">
    <citation type="submission" date="2019-03" db="EMBL/GenBank/DDBJ databases">
        <title>Genomic Encyclopedia of Type Strains, Phase IV (KMG-IV): sequencing the most valuable type-strain genomes for metagenomic binning, comparative biology and taxonomic classification.</title>
        <authorList>
            <person name="Goeker M."/>
        </authorList>
    </citation>
    <scope>NUCLEOTIDE SEQUENCE [LARGE SCALE GENOMIC DNA]</scope>
    <source>
        <strain evidence="1 2">DSM 44684</strain>
    </source>
</reference>